<evidence type="ECO:0000259" key="2">
    <source>
        <dbReference type="PROSITE" id="PS50011"/>
    </source>
</evidence>
<feature type="region of interest" description="Disordered" evidence="1">
    <location>
        <begin position="1"/>
        <end position="24"/>
    </location>
</feature>
<dbReference type="Pfam" id="PF00069">
    <property type="entry name" value="Pkinase"/>
    <property type="match status" value="1"/>
</dbReference>
<comment type="caution">
    <text evidence="3">The sequence shown here is derived from an EMBL/GenBank/DDBJ whole genome shotgun (WGS) entry which is preliminary data.</text>
</comment>
<evidence type="ECO:0000313" key="4">
    <source>
        <dbReference type="Proteomes" id="UP001231189"/>
    </source>
</evidence>
<name>A0AAD8SLL9_LOLMU</name>
<dbReference type="PANTHER" id="PTHR45707">
    <property type="entry name" value="C2 CALCIUM/LIPID-BINDING PLANT PHOSPHORIBOSYLTRANSFERASE FAMILY PROTEIN"/>
    <property type="match status" value="1"/>
</dbReference>
<evidence type="ECO:0000313" key="3">
    <source>
        <dbReference type="EMBL" id="KAK1653638.1"/>
    </source>
</evidence>
<dbReference type="FunFam" id="3.30.200.20:FF:000465">
    <property type="entry name" value="Cysteine-rich receptor-like protein kinase 6"/>
    <property type="match status" value="1"/>
</dbReference>
<dbReference type="PANTHER" id="PTHR45707:SF72">
    <property type="entry name" value="PROTEIN KINASE DOMAIN-CONTAINING PROTEIN"/>
    <property type="match status" value="1"/>
</dbReference>
<dbReference type="PROSITE" id="PS50011">
    <property type="entry name" value="PROTEIN_KINASE_DOM"/>
    <property type="match status" value="1"/>
</dbReference>
<sequence>MDGSRSLSAGNVPQEETYGFSRRQMGLTRSFSGSDLVEEMKKRESLAYGRLVTLPPFLYYDPILPKGSPEYEEQYEGQSNARFFSAHNDDPFTVTASSDSSSPARSPALLRVPGDLESMLRDESSTPHHIPLQDLKEITDNFSDERILSQGGFGVVYKGLLRNGKIIAVKKTVSSLMPGLQKQFESEVYHLMMLKHPNIVRCVGYCYETRNECLKYNGSYVFAEMAERLLCLEYLPNGSLDKYLSDCLSSISSSLSEIGKLVGLEQSTTLGVGALLQRNVMVLR</sequence>
<proteinExistence type="predicted"/>
<dbReference type="AlphaFoldDB" id="A0AAD8SLL9"/>
<dbReference type="EMBL" id="JAUUTY010000004">
    <property type="protein sequence ID" value="KAK1653638.1"/>
    <property type="molecule type" value="Genomic_DNA"/>
</dbReference>
<dbReference type="GO" id="GO:0004672">
    <property type="term" value="F:protein kinase activity"/>
    <property type="evidence" value="ECO:0007669"/>
    <property type="project" value="InterPro"/>
</dbReference>
<dbReference type="Proteomes" id="UP001231189">
    <property type="component" value="Unassembled WGS sequence"/>
</dbReference>
<dbReference type="InterPro" id="IPR000719">
    <property type="entry name" value="Prot_kinase_dom"/>
</dbReference>
<gene>
    <name evidence="3" type="ORF">QYE76_071443</name>
</gene>
<evidence type="ECO:0000256" key="1">
    <source>
        <dbReference type="SAM" id="MobiDB-lite"/>
    </source>
</evidence>
<reference evidence="3" key="1">
    <citation type="submission" date="2023-07" db="EMBL/GenBank/DDBJ databases">
        <title>A chromosome-level genome assembly of Lolium multiflorum.</title>
        <authorList>
            <person name="Chen Y."/>
            <person name="Copetti D."/>
            <person name="Kolliker R."/>
            <person name="Studer B."/>
        </authorList>
    </citation>
    <scope>NUCLEOTIDE SEQUENCE</scope>
    <source>
        <strain evidence="3">02402/16</strain>
        <tissue evidence="3">Leaf</tissue>
    </source>
</reference>
<dbReference type="GO" id="GO:0005524">
    <property type="term" value="F:ATP binding"/>
    <property type="evidence" value="ECO:0007669"/>
    <property type="project" value="InterPro"/>
</dbReference>
<feature type="compositionally biased region" description="Polar residues" evidence="1">
    <location>
        <begin position="1"/>
        <end position="11"/>
    </location>
</feature>
<accession>A0AAD8SLL9</accession>
<protein>
    <recommendedName>
        <fullName evidence="2">Protein kinase domain-containing protein</fullName>
    </recommendedName>
</protein>
<dbReference type="SUPFAM" id="SSF56112">
    <property type="entry name" value="Protein kinase-like (PK-like)"/>
    <property type="match status" value="1"/>
</dbReference>
<feature type="domain" description="Protein kinase" evidence="2">
    <location>
        <begin position="142"/>
        <end position="284"/>
    </location>
</feature>
<dbReference type="Gene3D" id="3.30.200.20">
    <property type="entry name" value="Phosphorylase Kinase, domain 1"/>
    <property type="match status" value="1"/>
</dbReference>
<organism evidence="3 4">
    <name type="scientific">Lolium multiflorum</name>
    <name type="common">Italian ryegrass</name>
    <name type="synonym">Lolium perenne subsp. multiflorum</name>
    <dbReference type="NCBI Taxonomy" id="4521"/>
    <lineage>
        <taxon>Eukaryota</taxon>
        <taxon>Viridiplantae</taxon>
        <taxon>Streptophyta</taxon>
        <taxon>Embryophyta</taxon>
        <taxon>Tracheophyta</taxon>
        <taxon>Spermatophyta</taxon>
        <taxon>Magnoliopsida</taxon>
        <taxon>Liliopsida</taxon>
        <taxon>Poales</taxon>
        <taxon>Poaceae</taxon>
        <taxon>BOP clade</taxon>
        <taxon>Pooideae</taxon>
        <taxon>Poodae</taxon>
        <taxon>Poeae</taxon>
        <taxon>Poeae Chloroplast Group 2 (Poeae type)</taxon>
        <taxon>Loliodinae</taxon>
        <taxon>Loliinae</taxon>
        <taxon>Lolium</taxon>
    </lineage>
</organism>
<dbReference type="InterPro" id="IPR011009">
    <property type="entry name" value="Kinase-like_dom_sf"/>
</dbReference>
<keyword evidence="4" id="KW-1185">Reference proteome</keyword>